<name>X0U0P6_9ZZZZ</name>
<protein>
    <submittedName>
        <fullName evidence="1">Uncharacterized protein</fullName>
    </submittedName>
</protein>
<reference evidence="1" key="1">
    <citation type="journal article" date="2014" name="Front. Microbiol.">
        <title>High frequency of phylogenetically diverse reductive dehalogenase-homologous genes in deep subseafloor sedimentary metagenomes.</title>
        <authorList>
            <person name="Kawai M."/>
            <person name="Futagami T."/>
            <person name="Toyoda A."/>
            <person name="Takaki Y."/>
            <person name="Nishi S."/>
            <person name="Hori S."/>
            <person name="Arai W."/>
            <person name="Tsubouchi T."/>
            <person name="Morono Y."/>
            <person name="Uchiyama I."/>
            <person name="Ito T."/>
            <person name="Fujiyama A."/>
            <person name="Inagaki F."/>
            <person name="Takami H."/>
        </authorList>
    </citation>
    <scope>NUCLEOTIDE SEQUENCE</scope>
    <source>
        <strain evidence="1">Expedition CK06-06</strain>
    </source>
</reference>
<sequence>AAINDHQAIHALFTALDDPSHIVSYWAEQGLNRLGVGMVYFKP</sequence>
<feature type="non-terminal residue" evidence="1">
    <location>
        <position position="1"/>
    </location>
</feature>
<dbReference type="AlphaFoldDB" id="X0U0P6"/>
<accession>X0U0P6</accession>
<gene>
    <name evidence="1" type="ORF">S01H1_20245</name>
</gene>
<evidence type="ECO:0000313" key="1">
    <source>
        <dbReference type="EMBL" id="GAF99094.1"/>
    </source>
</evidence>
<dbReference type="EMBL" id="BARS01011047">
    <property type="protein sequence ID" value="GAF99094.1"/>
    <property type="molecule type" value="Genomic_DNA"/>
</dbReference>
<proteinExistence type="predicted"/>
<organism evidence="1">
    <name type="scientific">marine sediment metagenome</name>
    <dbReference type="NCBI Taxonomy" id="412755"/>
    <lineage>
        <taxon>unclassified sequences</taxon>
        <taxon>metagenomes</taxon>
        <taxon>ecological metagenomes</taxon>
    </lineage>
</organism>
<comment type="caution">
    <text evidence="1">The sequence shown here is derived from an EMBL/GenBank/DDBJ whole genome shotgun (WGS) entry which is preliminary data.</text>
</comment>